<dbReference type="RefSeq" id="XP_025432955.1">
    <property type="nucleotide sequence ID" value="XM_025571273.1"/>
</dbReference>
<reference evidence="1 2" key="1">
    <citation type="submission" date="2016-12" db="EMBL/GenBank/DDBJ databases">
        <title>The genomes of Aspergillus section Nigri reveals drivers in fungal speciation.</title>
        <authorList>
            <consortium name="DOE Joint Genome Institute"/>
            <person name="Vesth T.C."/>
            <person name="Nybo J."/>
            <person name="Theobald S."/>
            <person name="Brandl J."/>
            <person name="Frisvad J.C."/>
            <person name="Nielsen K.F."/>
            <person name="Lyhne E.K."/>
            <person name="Kogle M.E."/>
            <person name="Kuo A."/>
            <person name="Riley R."/>
            <person name="Clum A."/>
            <person name="Nolan M."/>
            <person name="Lipzen A."/>
            <person name="Salamov A."/>
            <person name="Henrissat B."/>
            <person name="Wiebenga A."/>
            <person name="De Vries R.P."/>
            <person name="Grigoriev I.V."/>
            <person name="Mortensen U.H."/>
            <person name="Andersen M.R."/>
            <person name="Baker S.E."/>
        </authorList>
    </citation>
    <scope>NUCLEOTIDE SEQUENCE [LARGE SCALE GENOMIC DNA]</scope>
    <source>
        <strain evidence="1 2">JOP 1030-1</strain>
    </source>
</reference>
<sequence>MFELSLYGRSSVCGTDQQRREQILESRSRFSFRTPRPLEVTESDDSRDIRELLSVTMTQDLTKGHEMFTADLGLDLTRDEQPIRNNPQRRGRTHRARHNLRPSKFGDDHPLQNLPACCCGCVTCSSLIKVTWPELIYQLAQPIHDMTRVIDKFGRFA</sequence>
<organism evidence="1 2">
    <name type="scientific">Aspergillus saccharolyticus JOP 1030-1</name>
    <dbReference type="NCBI Taxonomy" id="1450539"/>
    <lineage>
        <taxon>Eukaryota</taxon>
        <taxon>Fungi</taxon>
        <taxon>Dikarya</taxon>
        <taxon>Ascomycota</taxon>
        <taxon>Pezizomycotina</taxon>
        <taxon>Eurotiomycetes</taxon>
        <taxon>Eurotiomycetidae</taxon>
        <taxon>Eurotiales</taxon>
        <taxon>Aspergillaceae</taxon>
        <taxon>Aspergillus</taxon>
        <taxon>Aspergillus subgen. Circumdati</taxon>
    </lineage>
</organism>
<protein>
    <submittedName>
        <fullName evidence="1">Uncharacterized protein</fullName>
    </submittedName>
</protein>
<accession>A0A318ZRI2</accession>
<gene>
    <name evidence="1" type="ORF">BP01DRAFT_241653</name>
</gene>
<evidence type="ECO:0000313" key="1">
    <source>
        <dbReference type="EMBL" id="PYH46973.1"/>
    </source>
</evidence>
<evidence type="ECO:0000313" key="2">
    <source>
        <dbReference type="Proteomes" id="UP000248349"/>
    </source>
</evidence>
<dbReference type="EMBL" id="KZ821226">
    <property type="protein sequence ID" value="PYH46973.1"/>
    <property type="molecule type" value="Genomic_DNA"/>
</dbReference>
<name>A0A318ZRI2_9EURO</name>
<proteinExistence type="predicted"/>
<dbReference type="Proteomes" id="UP000248349">
    <property type="component" value="Unassembled WGS sequence"/>
</dbReference>
<keyword evidence="2" id="KW-1185">Reference proteome</keyword>
<dbReference type="GeneID" id="37072501"/>
<dbReference type="AlphaFoldDB" id="A0A318ZRI2"/>